<dbReference type="InterPro" id="IPR018060">
    <property type="entry name" value="HTH_AraC"/>
</dbReference>
<sequence>MIDMNNFEKYEKTYFMPPVVTYDWVKKTEIEKPPVWCSVDLRDGNQALIEPMSLEEKLEFFQMLVDIGFKEIEVGFPAASDTEYKFMRTLIEKNMIPDDVTVQVLTQAREHIIKKTFEAVKGAPHAVIHLYNSTSVAQREQVFRKSKEQIKKIAVDGAELLLKLANETDGNFTFEYSPESFSGTEVDYAVEVCNAVLDVWKPSADNKAIINIPTTVENAIPHVFACQLEYVDKNLKYRDNVVLSLHPHNDRGCGVATAELGILAGADRIEGTLFGNGERTGNVDIVTLGLNMFSHGVDPKLDFTDMHHIRETYERLTRMHVYERQPYAGDLVFTAFSGSHQDAIAKGMAWREEKKCDTWTVPYLPIDPQDVGRKYDSDVIRINSQSGKGGVNYILKQSHGINLPKEMREEVGYLVKGISDRAHKELTPELVYQIFSDNYINTKPVFHIDECHFKQVNGITAEVTINHEKESQVITATGNGRLDAVSNAIKQYFNVSYELSFYEEHSLTKGSSSKAVAYVGIICQGKTFWGAGIDADIIKASIEALTVAVNKLEEIGNSNTCKDTRMIEIMNYIQENYIDITLDDLAEKFFLSKPYISKYIKEKSGVTFGELVKKIRMKKARALLKSSNMTVENIALSVGYQNVEHFNRLFKKAYNMTPIQFRNEK</sequence>
<dbReference type="CDD" id="cd00093">
    <property type="entry name" value="HTH_XRE"/>
    <property type="match status" value="1"/>
</dbReference>
<dbReference type="EC" id="2.3.3.13" evidence="4 13"/>
<evidence type="ECO:0000256" key="10">
    <source>
        <dbReference type="ARBA" id="ARBA00023125"/>
    </source>
</evidence>
<dbReference type="UniPathway" id="UPA00048">
    <property type="reaction ID" value="UER00070"/>
</dbReference>
<dbReference type="HAMAP" id="MF_00572">
    <property type="entry name" value="LeuA_type2"/>
    <property type="match status" value="1"/>
</dbReference>
<dbReference type="InterPro" id="IPR005668">
    <property type="entry name" value="IPM_Synthase"/>
</dbReference>
<comment type="pathway">
    <text evidence="2 13">Amino-acid biosynthesis; L-leucine biosynthesis; L-leucine from 3-methyl-2-oxobutanoate: step 1/4.</text>
</comment>
<dbReference type="Pfam" id="PF08502">
    <property type="entry name" value="LeuA_dimer"/>
    <property type="match status" value="1"/>
</dbReference>
<dbReference type="Gene3D" id="3.20.20.70">
    <property type="entry name" value="Aldolase class I"/>
    <property type="match status" value="1"/>
</dbReference>
<comment type="subcellular location">
    <subcellularLocation>
        <location evidence="13">Cytoplasm</location>
    </subcellularLocation>
</comment>
<dbReference type="InterPro" id="IPR009057">
    <property type="entry name" value="Homeodomain-like_sf"/>
</dbReference>
<evidence type="ECO:0000313" key="16">
    <source>
        <dbReference type="EMBL" id="EDR47145.1"/>
    </source>
</evidence>
<evidence type="ECO:0000256" key="6">
    <source>
        <dbReference type="ARBA" id="ARBA00022605"/>
    </source>
</evidence>
<accession>B0G5U5</accession>
<dbReference type="InterPro" id="IPR013785">
    <property type="entry name" value="Aldolase_TIM"/>
</dbReference>
<dbReference type="Pfam" id="PF00682">
    <property type="entry name" value="HMGL-like"/>
    <property type="match status" value="1"/>
</dbReference>
<keyword evidence="13" id="KW-0460">Magnesium</keyword>
<dbReference type="STRING" id="411461.DORFOR_01636"/>
<dbReference type="GO" id="GO:0009098">
    <property type="term" value="P:L-leucine biosynthetic process"/>
    <property type="evidence" value="ECO:0007669"/>
    <property type="project" value="UniProtKB-UniRule"/>
</dbReference>
<dbReference type="InterPro" id="IPR001387">
    <property type="entry name" value="Cro/C1-type_HTH"/>
</dbReference>
<keyword evidence="12 13" id="KW-0100">Branched-chain amino acid biosynthesis</keyword>
<dbReference type="InterPro" id="IPR039371">
    <property type="entry name" value="LeuA_N_DRE-TIM"/>
</dbReference>
<keyword evidence="5 13" id="KW-0432">Leucine biosynthesis</keyword>
<dbReference type="EMBL" id="AAXA02000013">
    <property type="protein sequence ID" value="EDR47145.1"/>
    <property type="molecule type" value="Genomic_DNA"/>
</dbReference>
<keyword evidence="6 13" id="KW-0028">Amino-acid biosynthesis</keyword>
<evidence type="ECO:0000256" key="5">
    <source>
        <dbReference type="ARBA" id="ARBA00022430"/>
    </source>
</evidence>
<keyword evidence="11" id="KW-0804">Transcription</keyword>
<dbReference type="PANTHER" id="PTHR46911">
    <property type="match status" value="1"/>
</dbReference>
<dbReference type="Gene3D" id="1.10.10.60">
    <property type="entry name" value="Homeodomain-like"/>
    <property type="match status" value="2"/>
</dbReference>
<dbReference type="PROSITE" id="PS00815">
    <property type="entry name" value="AIPM_HOMOCIT_SYNTH_1"/>
    <property type="match status" value="1"/>
</dbReference>
<reference evidence="16 17" key="2">
    <citation type="submission" date="2007-10" db="EMBL/GenBank/DDBJ databases">
        <authorList>
            <person name="Fulton L."/>
            <person name="Clifton S."/>
            <person name="Fulton B."/>
            <person name="Xu J."/>
            <person name="Minx P."/>
            <person name="Pepin K.H."/>
            <person name="Johnson M."/>
            <person name="Thiruvilangam P."/>
            <person name="Bhonagiri V."/>
            <person name="Nash W.E."/>
            <person name="Wang C."/>
            <person name="Mardis E.R."/>
            <person name="Wilson R.K."/>
        </authorList>
    </citation>
    <scope>NUCLEOTIDE SEQUENCE [LARGE SCALE GENOMIC DNA]</scope>
    <source>
        <strain evidence="16 17">ATCC 27755</strain>
    </source>
</reference>
<feature type="binding site" evidence="13">
    <location>
        <position position="248"/>
    </location>
    <ligand>
        <name>Mg(2+)</name>
        <dbReference type="ChEBI" id="CHEBI:18420"/>
    </ligand>
</feature>
<dbReference type="PROSITE" id="PS00041">
    <property type="entry name" value="HTH_ARAC_FAMILY_1"/>
    <property type="match status" value="1"/>
</dbReference>
<evidence type="ECO:0000259" key="15">
    <source>
        <dbReference type="PROSITE" id="PS50991"/>
    </source>
</evidence>
<dbReference type="GO" id="GO:0003852">
    <property type="term" value="F:2-isopropylmalate synthase activity"/>
    <property type="evidence" value="ECO:0007669"/>
    <property type="project" value="UniProtKB-UniRule"/>
</dbReference>
<feature type="binding site" evidence="13">
    <location>
        <position position="246"/>
    </location>
    <ligand>
        <name>Mg(2+)</name>
        <dbReference type="ChEBI" id="CHEBI:18420"/>
    </ligand>
</feature>
<protein>
    <recommendedName>
        <fullName evidence="4 13">2-isopropylmalate synthase</fullName>
        <ecNumber evidence="4 13">2.3.3.13</ecNumber>
    </recommendedName>
    <alternativeName>
        <fullName evidence="13">Alpha-IPM synthase</fullName>
    </alternativeName>
    <alternativeName>
        <fullName evidence="13">Alpha-isopropylmalate synthase</fullName>
    </alternativeName>
</protein>
<dbReference type="InterPro" id="IPR000891">
    <property type="entry name" value="PYR_CT"/>
</dbReference>
<evidence type="ECO:0000256" key="11">
    <source>
        <dbReference type="ARBA" id="ARBA00023163"/>
    </source>
</evidence>
<dbReference type="PROSITE" id="PS00816">
    <property type="entry name" value="AIPM_HOMOCIT_SYNTH_2"/>
    <property type="match status" value="1"/>
</dbReference>
<evidence type="ECO:0000256" key="2">
    <source>
        <dbReference type="ARBA" id="ARBA00004689"/>
    </source>
</evidence>
<dbReference type="GO" id="GO:0043565">
    <property type="term" value="F:sequence-specific DNA binding"/>
    <property type="evidence" value="ECO:0007669"/>
    <property type="project" value="InterPro"/>
</dbReference>
<gene>
    <name evidence="13 16" type="primary">leuA</name>
    <name evidence="16" type="ORF">DORFOR_01636</name>
</gene>
<comment type="caution">
    <text evidence="16">The sequence shown here is derived from an EMBL/GenBank/DDBJ whole genome shotgun (WGS) entry which is preliminary data.</text>
</comment>
<dbReference type="SMART" id="SM00342">
    <property type="entry name" value="HTH_ARAC"/>
    <property type="match status" value="1"/>
</dbReference>
<reference evidence="16 17" key="1">
    <citation type="submission" date="2007-10" db="EMBL/GenBank/DDBJ databases">
        <title>Draft genome sequence of Dorea formicigenerans(ATCC 27755).</title>
        <authorList>
            <person name="Sudarsanam P."/>
            <person name="Ley R."/>
            <person name="Guruge J."/>
            <person name="Turnbaugh P.J."/>
            <person name="Mahowald M."/>
            <person name="Liep D."/>
            <person name="Gordon J."/>
        </authorList>
    </citation>
    <scope>NUCLEOTIDE SEQUENCE [LARGE SCALE GENOMIC DNA]</scope>
    <source>
        <strain evidence="16 17">ATCC 27755</strain>
    </source>
</reference>
<evidence type="ECO:0000256" key="7">
    <source>
        <dbReference type="ARBA" id="ARBA00022679"/>
    </source>
</evidence>
<dbReference type="PRINTS" id="PR00032">
    <property type="entry name" value="HTHARAC"/>
</dbReference>
<comment type="subunit">
    <text evidence="13">Homodimer.</text>
</comment>
<dbReference type="SUPFAM" id="SSF110921">
    <property type="entry name" value="2-isopropylmalate synthase LeuA, allosteric (dimerisation) domain"/>
    <property type="match status" value="1"/>
</dbReference>
<keyword evidence="7 13" id="KW-0808">Transferase</keyword>
<evidence type="ECO:0000256" key="13">
    <source>
        <dbReference type="HAMAP-Rule" id="MF_00572"/>
    </source>
</evidence>
<dbReference type="Proteomes" id="UP000005359">
    <property type="component" value="Unassembled WGS sequence"/>
</dbReference>
<evidence type="ECO:0000259" key="14">
    <source>
        <dbReference type="PROSITE" id="PS01124"/>
    </source>
</evidence>
<keyword evidence="13" id="KW-0963">Cytoplasm</keyword>
<keyword evidence="9" id="KW-0805">Transcription regulation</keyword>
<dbReference type="GO" id="GO:0000287">
    <property type="term" value="F:magnesium ion binding"/>
    <property type="evidence" value="ECO:0007669"/>
    <property type="project" value="UniProtKB-UniRule"/>
</dbReference>
<organism evidence="16 17">
    <name type="scientific">Dorea formicigenerans ATCC 27755</name>
    <dbReference type="NCBI Taxonomy" id="411461"/>
    <lineage>
        <taxon>Bacteria</taxon>
        <taxon>Bacillati</taxon>
        <taxon>Bacillota</taxon>
        <taxon>Clostridia</taxon>
        <taxon>Lachnospirales</taxon>
        <taxon>Lachnospiraceae</taxon>
        <taxon>Dorea</taxon>
    </lineage>
</organism>
<dbReference type="InterPro" id="IPR013709">
    <property type="entry name" value="2-isopropylmalate_synth_dimer"/>
</dbReference>
<dbReference type="InterPro" id="IPR002034">
    <property type="entry name" value="AIPM/Hcit_synth_CS"/>
</dbReference>
<evidence type="ECO:0000256" key="12">
    <source>
        <dbReference type="ARBA" id="ARBA00023304"/>
    </source>
</evidence>
<evidence type="ECO:0000256" key="8">
    <source>
        <dbReference type="ARBA" id="ARBA00022723"/>
    </source>
</evidence>
<dbReference type="GO" id="GO:0005737">
    <property type="term" value="C:cytoplasm"/>
    <property type="evidence" value="ECO:0007669"/>
    <property type="project" value="UniProtKB-SubCell"/>
</dbReference>
<dbReference type="SUPFAM" id="SSF89000">
    <property type="entry name" value="post-HMGL domain-like"/>
    <property type="match status" value="1"/>
</dbReference>
<evidence type="ECO:0000256" key="3">
    <source>
        <dbReference type="ARBA" id="ARBA00009767"/>
    </source>
</evidence>
<feature type="binding site" evidence="13">
    <location>
        <position position="282"/>
    </location>
    <ligand>
        <name>Mg(2+)</name>
        <dbReference type="ChEBI" id="CHEBI:18420"/>
    </ligand>
</feature>
<feature type="region of interest" description="Regulatory domain" evidence="13">
    <location>
        <begin position="442"/>
        <end position="665"/>
    </location>
</feature>
<dbReference type="PaxDb" id="411461-DORFOR_01636"/>
<comment type="cofactor">
    <cofactor evidence="13">
        <name>Mg(2+)</name>
        <dbReference type="ChEBI" id="CHEBI:18420"/>
    </cofactor>
</comment>
<evidence type="ECO:0000256" key="9">
    <source>
        <dbReference type="ARBA" id="ARBA00023015"/>
    </source>
</evidence>
<feature type="domain" description="Pyruvate carboxyltransferase" evidence="15">
    <location>
        <begin position="34"/>
        <end position="307"/>
    </location>
</feature>
<evidence type="ECO:0000313" key="17">
    <source>
        <dbReference type="Proteomes" id="UP000005359"/>
    </source>
</evidence>
<comment type="catalytic activity">
    <reaction evidence="1 13">
        <text>3-methyl-2-oxobutanoate + acetyl-CoA + H2O = (2S)-2-isopropylmalate + CoA + H(+)</text>
        <dbReference type="Rhea" id="RHEA:21524"/>
        <dbReference type="ChEBI" id="CHEBI:1178"/>
        <dbReference type="ChEBI" id="CHEBI:11851"/>
        <dbReference type="ChEBI" id="CHEBI:15377"/>
        <dbReference type="ChEBI" id="CHEBI:15378"/>
        <dbReference type="ChEBI" id="CHEBI:57287"/>
        <dbReference type="ChEBI" id="CHEBI:57288"/>
        <dbReference type="EC" id="2.3.3.13"/>
    </reaction>
</comment>
<dbReference type="eggNOG" id="COG0119">
    <property type="taxonomic scope" value="Bacteria"/>
</dbReference>
<dbReference type="SUPFAM" id="SSF46689">
    <property type="entry name" value="Homeodomain-like"/>
    <property type="match status" value="1"/>
</dbReference>
<keyword evidence="10" id="KW-0238">DNA-binding</keyword>
<dbReference type="GO" id="GO:0003985">
    <property type="term" value="F:acetyl-CoA C-acetyltransferase activity"/>
    <property type="evidence" value="ECO:0007669"/>
    <property type="project" value="UniProtKB-UniRule"/>
</dbReference>
<dbReference type="eggNOG" id="COG2207">
    <property type="taxonomic scope" value="Bacteria"/>
</dbReference>
<dbReference type="Pfam" id="PF22615">
    <property type="entry name" value="IPMS_D2"/>
    <property type="match status" value="1"/>
</dbReference>
<keyword evidence="8 13" id="KW-0479">Metal-binding</keyword>
<comment type="function">
    <text evidence="13">Catalyzes the condensation of the acetyl group of acetyl-CoA with 3-methyl-2-oxobutanoate (2-ketoisovalerate) to form 3-carboxy-3-hydroxy-4-methylpentanoate (2-isopropylmalate).</text>
</comment>
<dbReference type="PANTHER" id="PTHR46911:SF1">
    <property type="entry name" value="2-ISOPROPYLMALATE SYNTHASE"/>
    <property type="match status" value="1"/>
</dbReference>
<comment type="similarity">
    <text evidence="3 13">Belongs to the alpha-IPM synthase/homocitrate synthase family. LeuA type 2 subfamily.</text>
</comment>
<proteinExistence type="inferred from homology"/>
<dbReference type="AlphaFoldDB" id="B0G5U5"/>
<keyword evidence="16" id="KW-0012">Acyltransferase</keyword>
<dbReference type="PROSITE" id="PS50991">
    <property type="entry name" value="PYR_CT"/>
    <property type="match status" value="1"/>
</dbReference>
<dbReference type="SMART" id="SM00917">
    <property type="entry name" value="LeuA_dimer"/>
    <property type="match status" value="1"/>
</dbReference>
<dbReference type="CDD" id="cd07942">
    <property type="entry name" value="DRE_TIM_LeuA"/>
    <property type="match status" value="1"/>
</dbReference>
<dbReference type="Pfam" id="PF12833">
    <property type="entry name" value="HTH_18"/>
    <property type="match status" value="1"/>
</dbReference>
<dbReference type="InterPro" id="IPR054692">
    <property type="entry name" value="LeuA-like_post-cat"/>
</dbReference>
<dbReference type="InterPro" id="IPR018062">
    <property type="entry name" value="HTH_AraC-typ_CS"/>
</dbReference>
<dbReference type="GO" id="GO:0003700">
    <property type="term" value="F:DNA-binding transcription factor activity"/>
    <property type="evidence" value="ECO:0007669"/>
    <property type="project" value="InterPro"/>
</dbReference>
<name>B0G5U5_9FIRM</name>
<dbReference type="NCBIfam" id="NF002991">
    <property type="entry name" value="PRK03739.1"/>
    <property type="match status" value="1"/>
</dbReference>
<feature type="binding site" evidence="13">
    <location>
        <position position="43"/>
    </location>
    <ligand>
        <name>Mg(2+)</name>
        <dbReference type="ChEBI" id="CHEBI:18420"/>
    </ligand>
</feature>
<evidence type="ECO:0000256" key="4">
    <source>
        <dbReference type="ARBA" id="ARBA00012973"/>
    </source>
</evidence>
<dbReference type="InterPro" id="IPR036230">
    <property type="entry name" value="LeuA_allosteric_dom_sf"/>
</dbReference>
<evidence type="ECO:0000256" key="1">
    <source>
        <dbReference type="ARBA" id="ARBA00000064"/>
    </source>
</evidence>
<dbReference type="PROSITE" id="PS01124">
    <property type="entry name" value="HTH_ARAC_FAMILY_2"/>
    <property type="match status" value="1"/>
</dbReference>
<feature type="domain" description="HTH araC/xylS-type" evidence="14">
    <location>
        <begin position="567"/>
        <end position="664"/>
    </location>
</feature>
<dbReference type="SUPFAM" id="SSF51569">
    <property type="entry name" value="Aldolase"/>
    <property type="match status" value="1"/>
</dbReference>
<dbReference type="InterPro" id="IPR020449">
    <property type="entry name" value="Tscrpt_reg_AraC-type_HTH"/>
</dbReference>
<dbReference type="Gene3D" id="3.30.160.270">
    <property type="match status" value="1"/>
</dbReference>